<dbReference type="Proteomes" id="UP000045782">
    <property type="component" value="Unassembled WGS sequence"/>
</dbReference>
<dbReference type="AlphaFoldDB" id="A0A0U0ZTW7"/>
<dbReference type="EMBL" id="CSWP01000012">
    <property type="protein sequence ID" value="CPV70944.1"/>
    <property type="molecule type" value="Genomic_DNA"/>
</dbReference>
<protein>
    <submittedName>
        <fullName evidence="1">Uncharacterized protein</fullName>
    </submittedName>
</protein>
<accession>A0A0U0ZTW7</accession>
<name>A0A0U0ZTW7_9MYCO</name>
<organism evidence="1 2">
    <name type="scientific">Mycobacteroides abscessus</name>
    <dbReference type="NCBI Taxonomy" id="36809"/>
    <lineage>
        <taxon>Bacteria</taxon>
        <taxon>Bacillati</taxon>
        <taxon>Actinomycetota</taxon>
        <taxon>Actinomycetes</taxon>
        <taxon>Mycobacteriales</taxon>
        <taxon>Mycobacteriaceae</taxon>
        <taxon>Mycobacteroides</taxon>
    </lineage>
</organism>
<evidence type="ECO:0000313" key="1">
    <source>
        <dbReference type="EMBL" id="CPV70944.1"/>
    </source>
</evidence>
<proteinExistence type="predicted"/>
<dbReference type="RefSeq" id="WP_052525045.1">
    <property type="nucleotide sequence ID" value="NZ_CP014951.1"/>
</dbReference>
<gene>
    <name evidence="1" type="ORF">ERS075579_04940</name>
</gene>
<reference evidence="1 2" key="1">
    <citation type="submission" date="2015-03" db="EMBL/GenBank/DDBJ databases">
        <authorList>
            <person name="Murphy D."/>
        </authorList>
    </citation>
    <scope>NUCLEOTIDE SEQUENCE [LARGE SCALE GENOMIC DNA]</scope>
    <source>
        <strain evidence="1 2">PAP088</strain>
    </source>
</reference>
<sequence>MTAVPSDILDSRALGAQAPGAQPILLPRPVSGRSDGLIPVRVAPLVSHDSEESGAAAEKVTETVMDMQLIVDYTNALAKRTAANIQADNITELAQAHEHPQQGAACLRCSILGSSRNLTLGTTLLEILARTNADEEWNHSQECTDTKIISRLKRLVVSATSLKDIYGPHWGPVMLTCLRIEAADFALLHHLTQKYQHSKVLTVHTREALAAYHLAMVTCPFTSTVRGTANPMLRSAVAVRLATATAMVAVGKPPVWLDHLPAPVL</sequence>
<evidence type="ECO:0000313" key="2">
    <source>
        <dbReference type="Proteomes" id="UP000045782"/>
    </source>
</evidence>